<dbReference type="InterPro" id="IPR036366">
    <property type="entry name" value="PGBDSf"/>
</dbReference>
<dbReference type="Proteomes" id="UP001611548">
    <property type="component" value="Unassembled WGS sequence"/>
</dbReference>
<dbReference type="RefSeq" id="WP_398718200.1">
    <property type="nucleotide sequence ID" value="NZ_JBIRWE010000003.1"/>
</dbReference>
<keyword evidence="5" id="KW-1185">Reference proteome</keyword>
<evidence type="ECO:0000256" key="1">
    <source>
        <dbReference type="SAM" id="MobiDB-lite"/>
    </source>
</evidence>
<feature type="domain" description="Peptidoglycan binding-like" evidence="3">
    <location>
        <begin position="222"/>
        <end position="284"/>
    </location>
</feature>
<feature type="region of interest" description="Disordered" evidence="1">
    <location>
        <begin position="129"/>
        <end position="226"/>
    </location>
</feature>
<comment type="caution">
    <text evidence="4">The sequence shown here is derived from an EMBL/GenBank/DDBJ whole genome shotgun (WGS) entry which is preliminary data.</text>
</comment>
<keyword evidence="2" id="KW-0812">Transmembrane</keyword>
<accession>A0ABW7UNT6</accession>
<dbReference type="PRINTS" id="PR01217">
    <property type="entry name" value="PRICHEXTENSN"/>
</dbReference>
<evidence type="ECO:0000259" key="3">
    <source>
        <dbReference type="Pfam" id="PF01471"/>
    </source>
</evidence>
<feature type="transmembrane region" description="Helical" evidence="2">
    <location>
        <begin position="21"/>
        <end position="41"/>
    </location>
</feature>
<evidence type="ECO:0000313" key="5">
    <source>
        <dbReference type="Proteomes" id="UP001611548"/>
    </source>
</evidence>
<feature type="region of interest" description="Disordered" evidence="1">
    <location>
        <begin position="60"/>
        <end position="80"/>
    </location>
</feature>
<organism evidence="4 5">
    <name type="scientific">Streptomyces pathocidini</name>
    <dbReference type="NCBI Taxonomy" id="1650571"/>
    <lineage>
        <taxon>Bacteria</taxon>
        <taxon>Bacillati</taxon>
        <taxon>Actinomycetota</taxon>
        <taxon>Actinomycetes</taxon>
        <taxon>Kitasatosporales</taxon>
        <taxon>Streptomycetaceae</taxon>
        <taxon>Streptomyces</taxon>
    </lineage>
</organism>
<keyword evidence="2" id="KW-0472">Membrane</keyword>
<keyword evidence="2" id="KW-1133">Transmembrane helix</keyword>
<dbReference type="EMBL" id="JBIRWE010000003">
    <property type="protein sequence ID" value="MFI1964312.1"/>
    <property type="molecule type" value="Genomic_DNA"/>
</dbReference>
<reference evidence="4 5" key="1">
    <citation type="submission" date="2024-10" db="EMBL/GenBank/DDBJ databases">
        <title>The Natural Products Discovery Center: Release of the First 8490 Sequenced Strains for Exploring Actinobacteria Biosynthetic Diversity.</title>
        <authorList>
            <person name="Kalkreuter E."/>
            <person name="Kautsar S.A."/>
            <person name="Yang D."/>
            <person name="Bader C.D."/>
            <person name="Teijaro C.N."/>
            <person name="Fluegel L."/>
            <person name="Davis C.M."/>
            <person name="Simpson J.R."/>
            <person name="Lauterbach L."/>
            <person name="Steele A.D."/>
            <person name="Gui C."/>
            <person name="Meng S."/>
            <person name="Li G."/>
            <person name="Viehrig K."/>
            <person name="Ye F."/>
            <person name="Su P."/>
            <person name="Kiefer A.F."/>
            <person name="Nichols A."/>
            <person name="Cepeda A.J."/>
            <person name="Yan W."/>
            <person name="Fan B."/>
            <person name="Jiang Y."/>
            <person name="Adhikari A."/>
            <person name="Zheng C.-J."/>
            <person name="Schuster L."/>
            <person name="Cowan T.M."/>
            <person name="Smanski M.J."/>
            <person name="Chevrette M.G."/>
            <person name="De Carvalho L.P.S."/>
            <person name="Shen B."/>
        </authorList>
    </citation>
    <scope>NUCLEOTIDE SEQUENCE [LARGE SCALE GENOMIC DNA]</scope>
    <source>
        <strain evidence="4 5">NPDC020327</strain>
    </source>
</reference>
<protein>
    <submittedName>
        <fullName evidence="4">Peptidoglycan-binding protein</fullName>
    </submittedName>
</protein>
<dbReference type="InterPro" id="IPR036365">
    <property type="entry name" value="PGBD-like_sf"/>
</dbReference>
<dbReference type="InterPro" id="IPR002477">
    <property type="entry name" value="Peptidoglycan-bd-like"/>
</dbReference>
<feature type="compositionally biased region" description="Gly residues" evidence="1">
    <location>
        <begin position="70"/>
        <end position="80"/>
    </location>
</feature>
<proteinExistence type="predicted"/>
<feature type="compositionally biased region" description="Low complexity" evidence="1">
    <location>
        <begin position="164"/>
        <end position="174"/>
    </location>
</feature>
<evidence type="ECO:0000313" key="4">
    <source>
        <dbReference type="EMBL" id="MFI1964312.1"/>
    </source>
</evidence>
<feature type="compositionally biased region" description="Pro residues" evidence="1">
    <location>
        <begin position="175"/>
        <end position="211"/>
    </location>
</feature>
<dbReference type="Pfam" id="PF01471">
    <property type="entry name" value="PG_binding_1"/>
    <property type="match status" value="1"/>
</dbReference>
<evidence type="ECO:0000256" key="2">
    <source>
        <dbReference type="SAM" id="Phobius"/>
    </source>
</evidence>
<dbReference type="Gene3D" id="1.10.101.10">
    <property type="entry name" value="PGBD-like superfamily/PGBD"/>
    <property type="match status" value="1"/>
</dbReference>
<name>A0ABW7UNT6_9ACTN</name>
<sequence>MLSALTFRRHRLLKDKRVWPVIAVCAAVLGGALVLASFGAFSGPGSLLSRLPSALGAAVGPDADEDDLSGAGGAQDGDTGGLKVLPWLAAGKDGNSSTPYAEGDGALPLVPGSLFPGHLGVPPGLSGTGLGGPVFGGPVLGGPTGERPADPSVPPPPSGGGPTGNPSTPGTPTAPVAPPPPPPPPPPSQTPTTPPPPPPPVQTPTPPPPTAPSSGTLRPGDSGAAVTTMQRQLYSIGLYHGHRYGDYDADTEAAVRRFQEWGTVAAECSVDPRGVYGPATRRALEREAP</sequence>
<dbReference type="SUPFAM" id="SSF47090">
    <property type="entry name" value="PGBD-like"/>
    <property type="match status" value="1"/>
</dbReference>
<feature type="compositionally biased region" description="Gly residues" evidence="1">
    <location>
        <begin position="129"/>
        <end position="144"/>
    </location>
</feature>
<gene>
    <name evidence="4" type="ORF">ACH429_09345</name>
</gene>